<dbReference type="Proteomes" id="UP000401717">
    <property type="component" value="Unassembled WGS sequence"/>
</dbReference>
<sequence length="141" mass="15410">MSEERWPTEIRLSADKRILNVAFDDGKRFALPAEYLRVSSPSAEVQGHSPAERKVIGGKRAVEILAVQPVGNYAVKLGFDDMHDTGIYGWGYLYTLGAEYCDRWKTYLAELAERGLDRERRGTAQAAPAAGGSCGSGCGCH</sequence>
<evidence type="ECO:0000259" key="3">
    <source>
        <dbReference type="Pfam" id="PF06155"/>
    </source>
</evidence>
<reference evidence="5 6" key="1">
    <citation type="submission" date="2019-06" db="EMBL/GenBank/DDBJ databases">
        <authorList>
            <person name="Rodrigo-Torres L."/>
            <person name="Arahal R. D."/>
            <person name="Lucena T."/>
        </authorList>
    </citation>
    <scope>NUCLEOTIDE SEQUENCE [LARGE SCALE GENOMIC DNA]</scope>
    <source>
        <strain evidence="5 6">SW08-7</strain>
    </source>
</reference>
<dbReference type="Pfam" id="PF06155">
    <property type="entry name" value="GBBH-like_N"/>
    <property type="match status" value="1"/>
</dbReference>
<dbReference type="PANTHER" id="PTHR35303:SF5">
    <property type="entry name" value="OS02G0197800 PROTEIN"/>
    <property type="match status" value="1"/>
</dbReference>
<dbReference type="OrthoDB" id="9794178at2"/>
<dbReference type="Gene3D" id="3.30.2020.30">
    <property type="match status" value="1"/>
</dbReference>
<reference evidence="4" key="2">
    <citation type="journal article" date="2021" name="Front. Microbiol.">
        <title>Comprehensive Comparative Genomics and Phenotyping of Methylobacterium Species.</title>
        <authorList>
            <person name="Alessa O."/>
            <person name="Ogura Y."/>
            <person name="Fujitani Y."/>
            <person name="Takami H."/>
            <person name="Hayashi T."/>
            <person name="Sahin N."/>
            <person name="Tani A."/>
        </authorList>
    </citation>
    <scope>NUCLEOTIDE SEQUENCE</scope>
    <source>
        <strain evidence="4">DSM 22415</strain>
    </source>
</reference>
<gene>
    <name evidence="4" type="ORF">IFDJLNFL_4234</name>
    <name evidence="5" type="ORF">MTDSW087_02170</name>
</gene>
<organism evidence="5 6">
    <name type="scientific">Methylobacterium dankookense</name>
    <dbReference type="NCBI Taxonomy" id="560405"/>
    <lineage>
        <taxon>Bacteria</taxon>
        <taxon>Pseudomonadati</taxon>
        <taxon>Pseudomonadota</taxon>
        <taxon>Alphaproteobacteria</taxon>
        <taxon>Hyphomicrobiales</taxon>
        <taxon>Methylobacteriaceae</taxon>
        <taxon>Methylobacterium</taxon>
    </lineage>
</organism>
<dbReference type="InterPro" id="IPR038492">
    <property type="entry name" value="GBBH-like_N_sf"/>
</dbReference>
<evidence type="ECO:0000313" key="4">
    <source>
        <dbReference type="EMBL" id="GJD58315.1"/>
    </source>
</evidence>
<evidence type="ECO:0000256" key="1">
    <source>
        <dbReference type="ARBA" id="ARBA00022723"/>
    </source>
</evidence>
<evidence type="ECO:0000313" key="7">
    <source>
        <dbReference type="Proteomes" id="UP001055303"/>
    </source>
</evidence>
<keyword evidence="7" id="KW-1185">Reference proteome</keyword>
<evidence type="ECO:0000313" key="5">
    <source>
        <dbReference type="EMBL" id="VUF12478.1"/>
    </source>
</evidence>
<evidence type="ECO:0000313" key="6">
    <source>
        <dbReference type="Proteomes" id="UP000401717"/>
    </source>
</evidence>
<dbReference type="Proteomes" id="UP001055303">
    <property type="component" value="Unassembled WGS sequence"/>
</dbReference>
<dbReference type="EMBL" id="CABFVH010000010">
    <property type="protein sequence ID" value="VUF12478.1"/>
    <property type="molecule type" value="Genomic_DNA"/>
</dbReference>
<keyword evidence="1" id="KW-0479">Metal-binding</keyword>
<dbReference type="PANTHER" id="PTHR35303">
    <property type="entry name" value="OS02G0197800 PROTEIN"/>
    <property type="match status" value="1"/>
</dbReference>
<dbReference type="RefSeq" id="WP_144763656.1">
    <property type="nucleotide sequence ID" value="NZ_BPQI01000141.1"/>
</dbReference>
<name>A0A564FXL4_9HYPH</name>
<protein>
    <recommendedName>
        <fullName evidence="3">Gamma-butyrobetaine hydroxylase-like N-terminal domain-containing protein</fullName>
    </recommendedName>
</protein>
<reference evidence="4" key="3">
    <citation type="submission" date="2021-08" db="EMBL/GenBank/DDBJ databases">
        <authorList>
            <person name="Tani A."/>
            <person name="Ola A."/>
            <person name="Ogura Y."/>
            <person name="Katsura K."/>
            <person name="Hayashi T."/>
        </authorList>
    </citation>
    <scope>NUCLEOTIDE SEQUENCE</scope>
    <source>
        <strain evidence="4">DSM 22415</strain>
    </source>
</reference>
<keyword evidence="2" id="KW-0408">Iron</keyword>
<dbReference type="EMBL" id="BPQI01000141">
    <property type="protein sequence ID" value="GJD58315.1"/>
    <property type="molecule type" value="Genomic_DNA"/>
</dbReference>
<dbReference type="GO" id="GO:0046872">
    <property type="term" value="F:metal ion binding"/>
    <property type="evidence" value="ECO:0007669"/>
    <property type="project" value="UniProtKB-KW"/>
</dbReference>
<dbReference type="AlphaFoldDB" id="A0A564FXL4"/>
<evidence type="ECO:0000256" key="2">
    <source>
        <dbReference type="ARBA" id="ARBA00023004"/>
    </source>
</evidence>
<dbReference type="InterPro" id="IPR010376">
    <property type="entry name" value="GBBH-like_N"/>
</dbReference>
<proteinExistence type="predicted"/>
<feature type="domain" description="Gamma-butyrobetaine hydroxylase-like N-terminal" evidence="3">
    <location>
        <begin position="10"/>
        <end position="94"/>
    </location>
</feature>
<accession>A0A564FXL4</accession>